<dbReference type="EC" id="1.1.1.25" evidence="2 8"/>
<dbReference type="InterPro" id="IPR036291">
    <property type="entry name" value="NAD(P)-bd_dom_sf"/>
</dbReference>
<comment type="similarity">
    <text evidence="8">Belongs to the shikimate dehydrogenase family.</text>
</comment>
<name>A0A2W5GYT1_9SPHI</name>
<feature type="binding site" evidence="8">
    <location>
        <begin position="133"/>
        <end position="137"/>
    </location>
    <ligand>
        <name>NADP(+)</name>
        <dbReference type="ChEBI" id="CHEBI:58349"/>
    </ligand>
</feature>
<dbReference type="PANTHER" id="PTHR21089:SF1">
    <property type="entry name" value="BIFUNCTIONAL 3-DEHYDROQUINATE DEHYDRATASE_SHIKIMATE DEHYDROGENASE, CHLOROPLASTIC"/>
    <property type="match status" value="1"/>
</dbReference>
<keyword evidence="4 8" id="KW-0521">NADP</keyword>
<feature type="binding site" evidence="8">
    <location>
        <position position="86"/>
    </location>
    <ligand>
        <name>NADP(+)</name>
        <dbReference type="ChEBI" id="CHEBI:58349"/>
    </ligand>
</feature>
<comment type="function">
    <text evidence="8">Involved in the biosynthesis of the chorismate, which leads to the biosynthesis of aromatic amino acids. Catalyzes the reversible NADPH linked reduction of 3-dehydroshikimate (DHSA) to yield shikimate (SA).</text>
</comment>
<feature type="domain" description="SDH C-terminal" evidence="11">
    <location>
        <begin position="251"/>
        <end position="281"/>
    </location>
</feature>
<dbReference type="SUPFAM" id="SSF53223">
    <property type="entry name" value="Aminoacid dehydrogenase-like, N-terminal domain"/>
    <property type="match status" value="1"/>
</dbReference>
<protein>
    <recommendedName>
        <fullName evidence="2 8">Shikimate dehydrogenase (NADP(+))</fullName>
        <shortName evidence="8">SDH</shortName>
        <ecNumber evidence="2 8">1.1.1.25</ecNumber>
    </recommendedName>
</protein>
<dbReference type="InterPro" id="IPR006151">
    <property type="entry name" value="Shikm_DH/Glu-tRNA_Rdtase"/>
</dbReference>
<comment type="caution">
    <text evidence="8">Lacks conserved residue(s) required for the propagation of feature annotation.</text>
</comment>
<dbReference type="CDD" id="cd01065">
    <property type="entry name" value="NAD_bind_Shikimate_DH"/>
    <property type="match status" value="1"/>
</dbReference>
<evidence type="ECO:0000259" key="9">
    <source>
        <dbReference type="Pfam" id="PF01488"/>
    </source>
</evidence>
<feature type="domain" description="Shikimate dehydrogenase substrate binding N-terminal" evidence="10">
    <location>
        <begin position="17"/>
        <end position="97"/>
    </location>
</feature>
<dbReference type="GO" id="GO:0008652">
    <property type="term" value="P:amino acid biosynthetic process"/>
    <property type="evidence" value="ECO:0007669"/>
    <property type="project" value="UniProtKB-KW"/>
</dbReference>
<dbReference type="AlphaFoldDB" id="A0A2W5GYT1"/>
<dbReference type="InterPro" id="IPR041121">
    <property type="entry name" value="SDH_C"/>
</dbReference>
<sequence length="286" mass="30727">MKNKQIDFLPDLTGSFAQPAAENPTVAMVEAAYQHHGLHFRYINCEVSPENLSDAINGAKAMGWRGFNCSIPHKVKVIQYLDGLGESAKLIGAVNTIVNRDGKWIGENTDGKGFVKAMKEVIDPKGKKITLFGAGGAARAVAVEMALAGASEITLVNRGQERGIEVTELINKNTDAKATYAPWSDKYVIATNSDIVINATSIGLFPDVDAQLNIDFESILPNMVVADGIHNPPMTHLLKTAQSKGCKTVNGVQMLVNQGVIGIKYWTGVDVDPSVMHAALKKALDL</sequence>
<proteinExistence type="inferred from homology"/>
<evidence type="ECO:0000256" key="3">
    <source>
        <dbReference type="ARBA" id="ARBA00022605"/>
    </source>
</evidence>
<dbReference type="InterPro" id="IPR011342">
    <property type="entry name" value="Shikimate_DH"/>
</dbReference>
<comment type="pathway">
    <text evidence="1 8">Metabolic intermediate biosynthesis; chorismate biosynthesis; chorismate from D-erythrose 4-phosphate and phosphoenolpyruvate: step 4/7.</text>
</comment>
<feature type="binding site" evidence="8">
    <location>
        <position position="258"/>
    </location>
    <ligand>
        <name>shikimate</name>
        <dbReference type="ChEBI" id="CHEBI:36208"/>
    </ligand>
</feature>
<comment type="catalytic activity">
    <reaction evidence="7 8">
        <text>shikimate + NADP(+) = 3-dehydroshikimate + NADPH + H(+)</text>
        <dbReference type="Rhea" id="RHEA:17737"/>
        <dbReference type="ChEBI" id="CHEBI:15378"/>
        <dbReference type="ChEBI" id="CHEBI:16630"/>
        <dbReference type="ChEBI" id="CHEBI:36208"/>
        <dbReference type="ChEBI" id="CHEBI:57783"/>
        <dbReference type="ChEBI" id="CHEBI:58349"/>
        <dbReference type="EC" id="1.1.1.25"/>
    </reaction>
</comment>
<gene>
    <name evidence="8 12" type="primary">aroE</name>
    <name evidence="12" type="ORF">DI598_04390</name>
</gene>
<feature type="domain" description="Quinate/shikimate 5-dehydrogenase/glutamyl-tRNA reductase" evidence="9">
    <location>
        <begin position="121"/>
        <end position="201"/>
    </location>
</feature>
<dbReference type="Proteomes" id="UP000249645">
    <property type="component" value="Unassembled WGS sequence"/>
</dbReference>
<dbReference type="HAMAP" id="MF_00222">
    <property type="entry name" value="Shikimate_DH_AroE"/>
    <property type="match status" value="1"/>
</dbReference>
<dbReference type="EMBL" id="QFOI01000047">
    <property type="protein sequence ID" value="PZP50956.1"/>
    <property type="molecule type" value="Genomic_DNA"/>
</dbReference>
<evidence type="ECO:0000259" key="11">
    <source>
        <dbReference type="Pfam" id="PF18317"/>
    </source>
</evidence>
<feature type="active site" description="Proton acceptor" evidence="8">
    <location>
        <position position="74"/>
    </location>
</feature>
<evidence type="ECO:0000256" key="4">
    <source>
        <dbReference type="ARBA" id="ARBA00022857"/>
    </source>
</evidence>
<comment type="subunit">
    <text evidence="8">Homodimer.</text>
</comment>
<comment type="caution">
    <text evidence="12">The sequence shown here is derived from an EMBL/GenBank/DDBJ whole genome shotgun (WGS) entry which is preliminary data.</text>
</comment>
<evidence type="ECO:0000256" key="5">
    <source>
        <dbReference type="ARBA" id="ARBA00023002"/>
    </source>
</evidence>
<feature type="binding site" evidence="8">
    <location>
        <position position="251"/>
    </location>
    <ligand>
        <name>NADP(+)</name>
        <dbReference type="ChEBI" id="CHEBI:58349"/>
    </ligand>
</feature>
<evidence type="ECO:0000256" key="8">
    <source>
        <dbReference type="HAMAP-Rule" id="MF_00222"/>
    </source>
</evidence>
<organism evidence="12 13">
    <name type="scientific">Pseudopedobacter saltans</name>
    <dbReference type="NCBI Taxonomy" id="151895"/>
    <lineage>
        <taxon>Bacteria</taxon>
        <taxon>Pseudomonadati</taxon>
        <taxon>Bacteroidota</taxon>
        <taxon>Sphingobacteriia</taxon>
        <taxon>Sphingobacteriales</taxon>
        <taxon>Sphingobacteriaceae</taxon>
        <taxon>Pseudopedobacter</taxon>
    </lineage>
</organism>
<dbReference type="GO" id="GO:0004764">
    <property type="term" value="F:shikimate 3-dehydrogenase (NADP+) activity"/>
    <property type="evidence" value="ECO:0007669"/>
    <property type="project" value="UniProtKB-UniRule"/>
</dbReference>
<accession>A0A2W5GYT1</accession>
<dbReference type="PANTHER" id="PTHR21089">
    <property type="entry name" value="SHIKIMATE DEHYDROGENASE"/>
    <property type="match status" value="1"/>
</dbReference>
<dbReference type="NCBIfam" id="TIGR00507">
    <property type="entry name" value="aroE"/>
    <property type="match status" value="1"/>
</dbReference>
<dbReference type="InterPro" id="IPR022893">
    <property type="entry name" value="Shikimate_DH_fam"/>
</dbReference>
<feature type="binding site" evidence="8">
    <location>
        <position position="70"/>
    </location>
    <ligand>
        <name>shikimate</name>
        <dbReference type="ChEBI" id="CHEBI:36208"/>
    </ligand>
</feature>
<dbReference type="InterPro" id="IPR013708">
    <property type="entry name" value="Shikimate_DH-bd_N"/>
</dbReference>
<reference evidence="12 13" key="1">
    <citation type="submission" date="2017-11" db="EMBL/GenBank/DDBJ databases">
        <title>Infants hospitalized years apart are colonized by the same room-sourced microbial strains.</title>
        <authorList>
            <person name="Brooks B."/>
            <person name="Olm M.R."/>
            <person name="Firek B.A."/>
            <person name="Baker R."/>
            <person name="Thomas B.C."/>
            <person name="Morowitz M.J."/>
            <person name="Banfield J.F."/>
        </authorList>
    </citation>
    <scope>NUCLEOTIDE SEQUENCE [LARGE SCALE GENOMIC DNA]</scope>
    <source>
        <strain evidence="12">S2_009_000_R2_76</strain>
    </source>
</reference>
<feature type="binding site" evidence="8">
    <location>
        <position position="95"/>
    </location>
    <ligand>
        <name>shikimate</name>
        <dbReference type="ChEBI" id="CHEBI:36208"/>
    </ligand>
</feature>
<evidence type="ECO:0000256" key="7">
    <source>
        <dbReference type="ARBA" id="ARBA00049442"/>
    </source>
</evidence>
<evidence type="ECO:0000256" key="1">
    <source>
        <dbReference type="ARBA" id="ARBA00004871"/>
    </source>
</evidence>
<feature type="binding site" evidence="8">
    <location>
        <position position="228"/>
    </location>
    <ligand>
        <name>NADP(+)</name>
        <dbReference type="ChEBI" id="CHEBI:58349"/>
    </ligand>
</feature>
<keyword evidence="6 8" id="KW-0057">Aromatic amino acid biosynthesis</keyword>
<dbReference type="Pfam" id="PF18317">
    <property type="entry name" value="SDH_C"/>
    <property type="match status" value="1"/>
</dbReference>
<dbReference type="Gene3D" id="3.40.50.720">
    <property type="entry name" value="NAD(P)-binding Rossmann-like Domain"/>
    <property type="match status" value="1"/>
</dbReference>
<feature type="binding site" evidence="8">
    <location>
        <position position="110"/>
    </location>
    <ligand>
        <name>shikimate</name>
        <dbReference type="ChEBI" id="CHEBI:36208"/>
    </ligand>
</feature>
<evidence type="ECO:0000259" key="10">
    <source>
        <dbReference type="Pfam" id="PF08501"/>
    </source>
</evidence>
<dbReference type="Pfam" id="PF08501">
    <property type="entry name" value="Shikimate_dh_N"/>
    <property type="match status" value="1"/>
</dbReference>
<keyword evidence="5 8" id="KW-0560">Oxidoreductase</keyword>
<dbReference type="Pfam" id="PF01488">
    <property type="entry name" value="Shikimate_DH"/>
    <property type="match status" value="1"/>
</dbReference>
<dbReference type="SUPFAM" id="SSF51735">
    <property type="entry name" value="NAD(P)-binding Rossmann-fold domains"/>
    <property type="match status" value="1"/>
</dbReference>
<dbReference type="InterPro" id="IPR046346">
    <property type="entry name" value="Aminoacid_DH-like_N_sf"/>
</dbReference>
<evidence type="ECO:0000256" key="6">
    <source>
        <dbReference type="ARBA" id="ARBA00023141"/>
    </source>
</evidence>
<dbReference type="UniPathway" id="UPA00053">
    <property type="reaction ID" value="UER00087"/>
</dbReference>
<dbReference type="GO" id="GO:0009073">
    <property type="term" value="P:aromatic amino acid family biosynthetic process"/>
    <property type="evidence" value="ECO:0007669"/>
    <property type="project" value="UniProtKB-KW"/>
</dbReference>
<evidence type="ECO:0000313" key="12">
    <source>
        <dbReference type="EMBL" id="PZP50956.1"/>
    </source>
</evidence>
<dbReference type="GO" id="GO:0050661">
    <property type="term" value="F:NADP binding"/>
    <property type="evidence" value="ECO:0007669"/>
    <property type="project" value="InterPro"/>
</dbReference>
<evidence type="ECO:0000313" key="13">
    <source>
        <dbReference type="Proteomes" id="UP000249645"/>
    </source>
</evidence>
<dbReference type="GO" id="GO:0009423">
    <property type="term" value="P:chorismate biosynthetic process"/>
    <property type="evidence" value="ECO:0007669"/>
    <property type="project" value="UniProtKB-UniRule"/>
</dbReference>
<keyword evidence="3 8" id="KW-0028">Amino-acid biosynthesis</keyword>
<evidence type="ECO:0000256" key="2">
    <source>
        <dbReference type="ARBA" id="ARBA00012962"/>
    </source>
</evidence>
<dbReference type="GO" id="GO:0019632">
    <property type="term" value="P:shikimate metabolic process"/>
    <property type="evidence" value="ECO:0007669"/>
    <property type="project" value="InterPro"/>
</dbReference>
<dbReference type="Gene3D" id="3.40.50.10860">
    <property type="entry name" value="Leucine Dehydrogenase, chain A, domain 1"/>
    <property type="match status" value="1"/>
</dbReference>